<evidence type="ECO:0000256" key="6">
    <source>
        <dbReference type="ARBA" id="ARBA00022741"/>
    </source>
</evidence>
<dbReference type="PROSITE" id="PS00211">
    <property type="entry name" value="ABC_TRANSPORTER_1"/>
    <property type="match status" value="1"/>
</dbReference>
<evidence type="ECO:0000256" key="2">
    <source>
        <dbReference type="ARBA" id="ARBA00009726"/>
    </source>
</evidence>
<evidence type="ECO:0000259" key="11">
    <source>
        <dbReference type="PROSITE" id="PS50893"/>
    </source>
</evidence>
<comment type="caution">
    <text evidence="13">The sequence shown here is derived from an EMBL/GenBank/DDBJ whole genome shotgun (WGS) entry which is preliminary data.</text>
</comment>
<feature type="transmembrane region" description="Helical" evidence="10">
    <location>
        <begin position="61"/>
        <end position="86"/>
    </location>
</feature>
<keyword evidence="14" id="KW-1185">Reference proteome</keyword>
<evidence type="ECO:0000256" key="3">
    <source>
        <dbReference type="ARBA" id="ARBA00022448"/>
    </source>
</evidence>
<keyword evidence="9 10" id="KW-0472">Membrane</keyword>
<dbReference type="AlphaFoldDB" id="A0A4U5PCR2"/>
<evidence type="ECO:0000256" key="7">
    <source>
        <dbReference type="ARBA" id="ARBA00022840"/>
    </source>
</evidence>
<keyword evidence="3" id="KW-0813">Transport</keyword>
<dbReference type="PANTHER" id="PTHR24223:SF443">
    <property type="entry name" value="MULTIDRUG-RESISTANCE LIKE PROTEIN 1, ISOFORM I"/>
    <property type="match status" value="1"/>
</dbReference>
<keyword evidence="7" id="KW-0067">ATP-binding</keyword>
<name>A0A4U5PCR2_STECR</name>
<dbReference type="GO" id="GO:0016887">
    <property type="term" value="F:ATP hydrolysis activity"/>
    <property type="evidence" value="ECO:0007669"/>
    <property type="project" value="InterPro"/>
</dbReference>
<evidence type="ECO:0000313" key="14">
    <source>
        <dbReference type="Proteomes" id="UP000298663"/>
    </source>
</evidence>
<dbReference type="GO" id="GO:0140359">
    <property type="term" value="F:ABC-type transporter activity"/>
    <property type="evidence" value="ECO:0007669"/>
    <property type="project" value="InterPro"/>
</dbReference>
<dbReference type="SMART" id="SM00382">
    <property type="entry name" value="AAA"/>
    <property type="match status" value="1"/>
</dbReference>
<dbReference type="SUPFAM" id="SSF90123">
    <property type="entry name" value="ABC transporter transmembrane region"/>
    <property type="match status" value="1"/>
</dbReference>
<dbReference type="STRING" id="34508.A0A4U5PCR2"/>
<dbReference type="InterPro" id="IPR027417">
    <property type="entry name" value="P-loop_NTPase"/>
</dbReference>
<keyword evidence="6" id="KW-0547">Nucleotide-binding</keyword>
<comment type="subcellular location">
    <subcellularLocation>
        <location evidence="1">Vacuole membrane</location>
        <topology evidence="1">Multi-pass membrane protein</topology>
    </subcellularLocation>
</comment>
<evidence type="ECO:0000256" key="8">
    <source>
        <dbReference type="ARBA" id="ARBA00022989"/>
    </source>
</evidence>
<dbReference type="InterPro" id="IPR011527">
    <property type="entry name" value="ABC1_TM_dom"/>
</dbReference>
<evidence type="ECO:0000256" key="4">
    <source>
        <dbReference type="ARBA" id="ARBA00022692"/>
    </source>
</evidence>
<evidence type="ECO:0000256" key="1">
    <source>
        <dbReference type="ARBA" id="ARBA00004128"/>
    </source>
</evidence>
<dbReference type="InterPro" id="IPR003593">
    <property type="entry name" value="AAA+_ATPase"/>
</dbReference>
<dbReference type="PROSITE" id="PS50929">
    <property type="entry name" value="ABC_TM1F"/>
    <property type="match status" value="1"/>
</dbReference>
<keyword evidence="5" id="KW-0677">Repeat</keyword>
<gene>
    <name evidence="13" type="ORF">L596_008474</name>
</gene>
<evidence type="ECO:0000256" key="5">
    <source>
        <dbReference type="ARBA" id="ARBA00022737"/>
    </source>
</evidence>
<reference evidence="13 14" key="1">
    <citation type="journal article" date="2015" name="Genome Biol.">
        <title>Comparative genomics of Steinernema reveals deeply conserved gene regulatory networks.</title>
        <authorList>
            <person name="Dillman A.R."/>
            <person name="Macchietto M."/>
            <person name="Porter C.F."/>
            <person name="Rogers A."/>
            <person name="Williams B."/>
            <person name="Antoshechkin I."/>
            <person name="Lee M.M."/>
            <person name="Goodwin Z."/>
            <person name="Lu X."/>
            <person name="Lewis E.E."/>
            <person name="Goodrich-Blair H."/>
            <person name="Stock S.P."/>
            <person name="Adams B.J."/>
            <person name="Sternberg P.W."/>
            <person name="Mortazavi A."/>
        </authorList>
    </citation>
    <scope>NUCLEOTIDE SEQUENCE [LARGE SCALE GENOMIC DNA]</scope>
    <source>
        <strain evidence="13 14">ALL</strain>
    </source>
</reference>
<dbReference type="PANTHER" id="PTHR24223">
    <property type="entry name" value="ATP-BINDING CASSETTE SUB-FAMILY C"/>
    <property type="match status" value="1"/>
</dbReference>
<evidence type="ECO:0000259" key="12">
    <source>
        <dbReference type="PROSITE" id="PS50929"/>
    </source>
</evidence>
<dbReference type="Gene3D" id="1.20.1560.10">
    <property type="entry name" value="ABC transporter type 1, transmembrane domain"/>
    <property type="match status" value="1"/>
</dbReference>
<comment type="similarity">
    <text evidence="2">Belongs to the ABC transporter superfamily. ABCC family. Conjugate transporter (TC 3.A.1.208) subfamily.</text>
</comment>
<feature type="transmembrane region" description="Helical" evidence="10">
    <location>
        <begin position="301"/>
        <end position="319"/>
    </location>
</feature>
<evidence type="ECO:0000256" key="10">
    <source>
        <dbReference type="SAM" id="Phobius"/>
    </source>
</evidence>
<dbReference type="InterPro" id="IPR050173">
    <property type="entry name" value="ABC_transporter_C-like"/>
</dbReference>
<evidence type="ECO:0008006" key="15">
    <source>
        <dbReference type="Google" id="ProtNLM"/>
    </source>
</evidence>
<dbReference type="FunFam" id="1.20.1560.10:FF:000013">
    <property type="entry name" value="ABC transporter C family member 2"/>
    <property type="match status" value="1"/>
</dbReference>
<evidence type="ECO:0000256" key="9">
    <source>
        <dbReference type="ARBA" id="ARBA00023136"/>
    </source>
</evidence>
<dbReference type="GO" id="GO:0005524">
    <property type="term" value="F:ATP binding"/>
    <property type="evidence" value="ECO:0007669"/>
    <property type="project" value="UniProtKB-KW"/>
</dbReference>
<protein>
    <recommendedName>
        <fullName evidence="15">ABC transmembrane type-1 domain-containing protein</fullName>
    </recommendedName>
</protein>
<proteinExistence type="inferred from homology"/>
<dbReference type="FunFam" id="3.40.50.300:FF:000074">
    <property type="entry name" value="Multidrug resistance-associated protein 5 isoform 1"/>
    <property type="match status" value="1"/>
</dbReference>
<feature type="domain" description="ABC transmembrane type-1" evidence="12">
    <location>
        <begin position="71"/>
        <end position="356"/>
    </location>
</feature>
<dbReference type="OrthoDB" id="6500128at2759"/>
<keyword evidence="8 10" id="KW-1133">Transmembrane helix</keyword>
<dbReference type="InterPro" id="IPR036640">
    <property type="entry name" value="ABC1_TM_sf"/>
</dbReference>
<dbReference type="EMBL" id="AZBU02000002">
    <property type="protein sequence ID" value="TKR94148.1"/>
    <property type="molecule type" value="Genomic_DNA"/>
</dbReference>
<dbReference type="Gene3D" id="3.40.50.300">
    <property type="entry name" value="P-loop containing nucleotide triphosphate hydrolases"/>
    <property type="match status" value="1"/>
</dbReference>
<feature type="domain" description="ABC transporter" evidence="11">
    <location>
        <begin position="394"/>
        <end position="628"/>
    </location>
</feature>
<evidence type="ECO:0000313" key="13">
    <source>
        <dbReference type="EMBL" id="TKR94148.1"/>
    </source>
</evidence>
<reference evidence="13 14" key="2">
    <citation type="journal article" date="2019" name="G3 (Bethesda)">
        <title>Hybrid Assembly of the Genome of the Entomopathogenic Nematode Steinernema carpocapsae Identifies the X-Chromosome.</title>
        <authorList>
            <person name="Serra L."/>
            <person name="Macchietto M."/>
            <person name="Macias-Munoz A."/>
            <person name="McGill C.J."/>
            <person name="Rodriguez I.M."/>
            <person name="Rodriguez B."/>
            <person name="Murad R."/>
            <person name="Mortazavi A."/>
        </authorList>
    </citation>
    <scope>NUCLEOTIDE SEQUENCE [LARGE SCALE GENOMIC DNA]</scope>
    <source>
        <strain evidence="13 14">ALL</strain>
    </source>
</reference>
<dbReference type="Proteomes" id="UP000298663">
    <property type="component" value="Unassembled WGS sequence"/>
</dbReference>
<dbReference type="PROSITE" id="PS50893">
    <property type="entry name" value="ABC_TRANSPORTER_2"/>
    <property type="match status" value="1"/>
</dbReference>
<dbReference type="CDD" id="cd03244">
    <property type="entry name" value="ABCC_MRP_domain2"/>
    <property type="match status" value="1"/>
</dbReference>
<feature type="transmembrane region" description="Helical" evidence="10">
    <location>
        <begin position="200"/>
        <end position="232"/>
    </location>
</feature>
<dbReference type="InterPro" id="IPR003439">
    <property type="entry name" value="ABC_transporter-like_ATP-bd"/>
</dbReference>
<accession>A0A4U5PCR2</accession>
<dbReference type="GO" id="GO:0005774">
    <property type="term" value="C:vacuolar membrane"/>
    <property type="evidence" value="ECO:0007669"/>
    <property type="project" value="UniProtKB-SubCell"/>
</dbReference>
<dbReference type="Pfam" id="PF00005">
    <property type="entry name" value="ABC_tran"/>
    <property type="match status" value="1"/>
</dbReference>
<dbReference type="Pfam" id="PF00664">
    <property type="entry name" value="ABC_membrane"/>
    <property type="match status" value="1"/>
</dbReference>
<sequence length="633" mass="70916">MDWYVCDESFSPQIRERFQRQLSQVNLASKEEGDDDDENGKLIEKEVVRVGRVRLGIYGEYVNAFGCWIMFLFLLSYVFCGVFRVFHSLWLVEWSNQAGHPRNDSHVETPIAKLGRYVGFVGAEAIFHSAECVFAAIGAYRAGRMLHNGLINNVVRLPMSFFDTTPVGRIINRFAKDIAVVDEDLGNVIGDASYAIYETLIALILVVQASYFTLPVVIVITLINSFVVKYYVRTSRQIRRLESAARSPIYSHFQESLQGAASIRSYNCGDRFQEEIHQRVDKGMSMFLYTRIANQWVTFRLIFLGQSIVACVALASIFLKDSGSVNAGTVGLALMNAVNISNHLALTLRTLTNIENNIVSVERIEEYTNLPTEAAAELEKVRKPPNEWPEEGTIEFEDFSLRYREGLDLVLRGISAKIKEGEKIGIVGRTGAGKSSLTLALFRIVEADSGKILIDGRDISTVGLTELRANLTIVPQDPVLFSGSLRMNLDPFGEFADARLWEALEVASLKPFVESLPERLEHEVAEGGENLSVGQRQLVCIARAALRRTRVLVLDEAAAALDLETDALIQRTLREHFRRCTVLTIAHRLHSVLDSDRVLVLDRGQIREFDAPQKLLADPDSQFYSMAREAGIV</sequence>
<dbReference type="CDD" id="cd18603">
    <property type="entry name" value="ABC_6TM_MRP1_2_3_6_D2_like"/>
    <property type="match status" value="1"/>
</dbReference>
<keyword evidence="4 10" id="KW-0812">Transmembrane</keyword>
<dbReference type="SUPFAM" id="SSF52540">
    <property type="entry name" value="P-loop containing nucleoside triphosphate hydrolases"/>
    <property type="match status" value="1"/>
</dbReference>
<dbReference type="InterPro" id="IPR017871">
    <property type="entry name" value="ABC_transporter-like_CS"/>
</dbReference>
<organism evidence="13 14">
    <name type="scientific">Steinernema carpocapsae</name>
    <name type="common">Entomopathogenic nematode</name>
    <dbReference type="NCBI Taxonomy" id="34508"/>
    <lineage>
        <taxon>Eukaryota</taxon>
        <taxon>Metazoa</taxon>
        <taxon>Ecdysozoa</taxon>
        <taxon>Nematoda</taxon>
        <taxon>Chromadorea</taxon>
        <taxon>Rhabditida</taxon>
        <taxon>Tylenchina</taxon>
        <taxon>Panagrolaimomorpha</taxon>
        <taxon>Strongyloidoidea</taxon>
        <taxon>Steinernematidae</taxon>
        <taxon>Steinernema</taxon>
    </lineage>
</organism>